<accession>A0A9W9HIJ9</accession>
<evidence type="ECO:0000313" key="2">
    <source>
        <dbReference type="Proteomes" id="UP001149079"/>
    </source>
</evidence>
<sequence>MPTLTSKARLFHLERLLFRQHCNDVALFILGNAELSIAELNDFIVELRAHVTVLWLAGNMLLRDCNPDDLAYLPPGFMTGMQPRLGRSPMTEFAWGCFYTRRELGWLHYQYSQFNDRLDIAARINRCGRRWNLAEDFPSFARPMIYPFDLDNEDDGGLLQLPHFQPSLQPR</sequence>
<dbReference type="EMBL" id="JAPQKL010000001">
    <property type="protein sequence ID" value="KAJ5146072.1"/>
    <property type="molecule type" value="Genomic_DNA"/>
</dbReference>
<reference evidence="1" key="1">
    <citation type="submission" date="2022-11" db="EMBL/GenBank/DDBJ databases">
        <authorList>
            <person name="Petersen C."/>
        </authorList>
    </citation>
    <scope>NUCLEOTIDE SEQUENCE</scope>
    <source>
        <strain evidence="1">IBT 22155</strain>
    </source>
</reference>
<dbReference type="GeneID" id="81400550"/>
<evidence type="ECO:0000313" key="1">
    <source>
        <dbReference type="EMBL" id="KAJ5146072.1"/>
    </source>
</evidence>
<gene>
    <name evidence="1" type="ORF">N7515_000636</name>
</gene>
<keyword evidence="2" id="KW-1185">Reference proteome</keyword>
<protein>
    <submittedName>
        <fullName evidence="1">Uncharacterized protein</fullName>
    </submittedName>
</protein>
<comment type="caution">
    <text evidence="1">The sequence shown here is derived from an EMBL/GenBank/DDBJ whole genome shotgun (WGS) entry which is preliminary data.</text>
</comment>
<reference evidence="1" key="2">
    <citation type="journal article" date="2023" name="IMA Fungus">
        <title>Comparative genomic study of the Penicillium genus elucidates a diverse pangenome and 15 lateral gene transfer events.</title>
        <authorList>
            <person name="Petersen C."/>
            <person name="Sorensen T."/>
            <person name="Nielsen M.R."/>
            <person name="Sondergaard T.E."/>
            <person name="Sorensen J.L."/>
            <person name="Fitzpatrick D.A."/>
            <person name="Frisvad J.C."/>
            <person name="Nielsen K.L."/>
        </authorList>
    </citation>
    <scope>NUCLEOTIDE SEQUENCE</scope>
    <source>
        <strain evidence="1">IBT 22155</strain>
    </source>
</reference>
<organism evidence="1 2">
    <name type="scientific">Penicillium bovifimosum</name>
    <dbReference type="NCBI Taxonomy" id="126998"/>
    <lineage>
        <taxon>Eukaryota</taxon>
        <taxon>Fungi</taxon>
        <taxon>Dikarya</taxon>
        <taxon>Ascomycota</taxon>
        <taxon>Pezizomycotina</taxon>
        <taxon>Eurotiomycetes</taxon>
        <taxon>Eurotiomycetidae</taxon>
        <taxon>Eurotiales</taxon>
        <taxon>Aspergillaceae</taxon>
        <taxon>Penicillium</taxon>
    </lineage>
</organism>
<dbReference type="AlphaFoldDB" id="A0A9W9HIJ9"/>
<proteinExistence type="predicted"/>
<dbReference type="RefSeq" id="XP_056526546.1">
    <property type="nucleotide sequence ID" value="XM_056661380.1"/>
</dbReference>
<name>A0A9W9HIJ9_9EURO</name>
<dbReference type="Proteomes" id="UP001149079">
    <property type="component" value="Unassembled WGS sequence"/>
</dbReference>
<dbReference type="OrthoDB" id="4377354at2759"/>